<dbReference type="Pfam" id="PF25601">
    <property type="entry name" value="AAA_lid_14"/>
    <property type="match status" value="1"/>
</dbReference>
<dbReference type="Proteomes" id="UP000235584">
    <property type="component" value="Chromosome"/>
</dbReference>
<dbReference type="InterPro" id="IPR025662">
    <property type="entry name" value="Sigma_54_int_dom_ATP-bd_1"/>
</dbReference>
<dbReference type="Gene3D" id="3.40.50.300">
    <property type="entry name" value="P-loop containing nucleotide triphosphate hydrolases"/>
    <property type="match status" value="1"/>
</dbReference>
<reference evidence="1 2" key="1">
    <citation type="submission" date="2018-01" db="EMBL/GenBank/DDBJ databases">
        <title>Complete genome sequence of Bacteriovorax stolpii DSM12778.</title>
        <authorList>
            <person name="Tang B."/>
            <person name="Chang J."/>
        </authorList>
    </citation>
    <scope>NUCLEOTIDE SEQUENCE [LARGE SCALE GENOMIC DNA]</scope>
    <source>
        <strain evidence="1 2">DSM 12778</strain>
    </source>
</reference>
<proteinExistence type="predicted"/>
<dbReference type="InterPro" id="IPR058031">
    <property type="entry name" value="AAA_lid_NorR"/>
</dbReference>
<dbReference type="PROSITE" id="PS50045">
    <property type="entry name" value="SIGMA54_INTERACT_4"/>
    <property type="match status" value="1"/>
</dbReference>
<dbReference type="GO" id="GO:0006355">
    <property type="term" value="P:regulation of DNA-templated transcription"/>
    <property type="evidence" value="ECO:0007669"/>
    <property type="project" value="InterPro"/>
</dbReference>
<dbReference type="Pfam" id="PF00158">
    <property type="entry name" value="Sigma54_activat"/>
    <property type="match status" value="1"/>
</dbReference>
<dbReference type="InterPro" id="IPR027417">
    <property type="entry name" value="P-loop_NTPase"/>
</dbReference>
<dbReference type="CDD" id="cd00009">
    <property type="entry name" value="AAA"/>
    <property type="match status" value="1"/>
</dbReference>
<evidence type="ECO:0000313" key="2">
    <source>
        <dbReference type="Proteomes" id="UP000235584"/>
    </source>
</evidence>
<gene>
    <name evidence="1" type="ORF">C0V70_15665</name>
</gene>
<sequence length="454" mass="51885">MEAMRQMTTELRTARTLYPSVIPNGAREGDSFLLDAFQEKKRTLKLNRTSYRFLFDDHFNFDFIKSEIKLPVFGGATGGFEMILVASTKTKMHNQHSRYLFRSLGETPFKLNGSYSYEAFLERGDVIDLGFNRLHFLRPQRQTSEESLLPAAVMSSSLPVLIEGETGTGKTTLAKKIHEASGRSGRFVHLNLSAFSQGLIESELFGHVRGAFTGALNAKRGAILEAHKGTLFLDEIDSLSLDLQTKLLLFLDNYEVRPVGGESTTTASVRMIFASGSDLKKRVMEGKMRRDFYYRLRAGSSLRLNSLIEDKERIKKLCLDFEKEHCAVLSDELIDFYMNCPWPGNIRQLNSHLMRKKILSEGKRLVIDESDKELMFEEGERVQKQEIIPMEQMKIKYCYETYLRSDKNLTRTAKLLDVSHNTLKAYIAKKESELRDNKVVHINLQDLPFDSGLL</sequence>
<dbReference type="SMART" id="SM00382">
    <property type="entry name" value="AAA"/>
    <property type="match status" value="1"/>
</dbReference>
<dbReference type="GO" id="GO:0005524">
    <property type="term" value="F:ATP binding"/>
    <property type="evidence" value="ECO:0007669"/>
    <property type="project" value="InterPro"/>
</dbReference>
<dbReference type="PROSITE" id="PS00676">
    <property type="entry name" value="SIGMA54_INTERACT_2"/>
    <property type="match status" value="1"/>
</dbReference>
<evidence type="ECO:0000313" key="1">
    <source>
        <dbReference type="EMBL" id="AUN99515.1"/>
    </source>
</evidence>
<dbReference type="InterPro" id="IPR025943">
    <property type="entry name" value="Sigma_54_int_dom_ATP-bd_2"/>
</dbReference>
<protein>
    <submittedName>
        <fullName evidence="1">Uncharacterized protein</fullName>
    </submittedName>
</protein>
<dbReference type="PANTHER" id="PTHR32071">
    <property type="entry name" value="TRANSCRIPTIONAL REGULATORY PROTEIN"/>
    <property type="match status" value="1"/>
</dbReference>
<dbReference type="InterPro" id="IPR002078">
    <property type="entry name" value="Sigma_54_int"/>
</dbReference>
<dbReference type="EMBL" id="CP025704">
    <property type="protein sequence ID" value="AUN99515.1"/>
    <property type="molecule type" value="Genomic_DNA"/>
</dbReference>
<dbReference type="PANTHER" id="PTHR32071:SF57">
    <property type="entry name" value="C4-DICARBOXYLATE TRANSPORT TRANSCRIPTIONAL REGULATORY PROTEIN DCTD"/>
    <property type="match status" value="1"/>
</dbReference>
<keyword evidence="2" id="KW-1185">Reference proteome</keyword>
<dbReference type="SUPFAM" id="SSF52540">
    <property type="entry name" value="P-loop containing nucleoside triphosphate hydrolases"/>
    <property type="match status" value="1"/>
</dbReference>
<dbReference type="PROSITE" id="PS00675">
    <property type="entry name" value="SIGMA54_INTERACT_1"/>
    <property type="match status" value="1"/>
</dbReference>
<organism evidence="1 2">
    <name type="scientific">Bacteriovorax stolpii</name>
    <name type="common">Bdellovibrio stolpii</name>
    <dbReference type="NCBI Taxonomy" id="960"/>
    <lineage>
        <taxon>Bacteria</taxon>
        <taxon>Pseudomonadati</taxon>
        <taxon>Bdellovibrionota</taxon>
        <taxon>Bacteriovoracia</taxon>
        <taxon>Bacteriovoracales</taxon>
        <taxon>Bacteriovoracaceae</taxon>
        <taxon>Bacteriovorax</taxon>
    </lineage>
</organism>
<dbReference type="KEGG" id="bsto:C0V70_15665"/>
<dbReference type="RefSeq" id="WP_102244806.1">
    <property type="nucleotide sequence ID" value="NZ_CP025704.1"/>
</dbReference>
<dbReference type="Gene3D" id="1.10.8.60">
    <property type="match status" value="1"/>
</dbReference>
<dbReference type="AlphaFoldDB" id="A0A2K9NWS2"/>
<accession>A0A2K9NWS2</accession>
<dbReference type="InterPro" id="IPR003593">
    <property type="entry name" value="AAA+_ATPase"/>
</dbReference>
<name>A0A2K9NWS2_BACTC</name>